<protein>
    <submittedName>
        <fullName evidence="1">Uncharacterized protein</fullName>
    </submittedName>
</protein>
<name>A0A6N2LWI6_SALVM</name>
<gene>
    <name evidence="1" type="ORF">SVIM_LOCUS285582</name>
</gene>
<organism evidence="1">
    <name type="scientific">Salix viminalis</name>
    <name type="common">Common osier</name>
    <name type="synonym">Basket willow</name>
    <dbReference type="NCBI Taxonomy" id="40686"/>
    <lineage>
        <taxon>Eukaryota</taxon>
        <taxon>Viridiplantae</taxon>
        <taxon>Streptophyta</taxon>
        <taxon>Embryophyta</taxon>
        <taxon>Tracheophyta</taxon>
        <taxon>Spermatophyta</taxon>
        <taxon>Magnoliopsida</taxon>
        <taxon>eudicotyledons</taxon>
        <taxon>Gunneridae</taxon>
        <taxon>Pentapetalae</taxon>
        <taxon>rosids</taxon>
        <taxon>fabids</taxon>
        <taxon>Malpighiales</taxon>
        <taxon>Salicaceae</taxon>
        <taxon>Saliceae</taxon>
        <taxon>Salix</taxon>
    </lineage>
</organism>
<accession>A0A6N2LWI6</accession>
<proteinExistence type="predicted"/>
<reference evidence="1" key="1">
    <citation type="submission" date="2019-03" db="EMBL/GenBank/DDBJ databases">
        <authorList>
            <person name="Mank J."/>
            <person name="Almeida P."/>
        </authorList>
    </citation>
    <scope>NUCLEOTIDE SEQUENCE</scope>
    <source>
        <strain evidence="1">78183</strain>
    </source>
</reference>
<dbReference type="EMBL" id="CAADRP010001623">
    <property type="protein sequence ID" value="VFU45567.1"/>
    <property type="molecule type" value="Genomic_DNA"/>
</dbReference>
<evidence type="ECO:0000313" key="1">
    <source>
        <dbReference type="EMBL" id="VFU45567.1"/>
    </source>
</evidence>
<dbReference type="AlphaFoldDB" id="A0A6N2LWI6"/>
<sequence length="105" mass="12059">MSSNLSTKELLKLRELEKIKSTKTRSLNSPSRPGHRRNPQLWHGIHFSVVADVRKKLFTADGLKKLIVECCGTKVSGREEEIEEGDVLVHKIEKLSFPGFNKWCW</sequence>